<organism evidence="1 2">
    <name type="scientific">Pluteus cervinus</name>
    <dbReference type="NCBI Taxonomy" id="181527"/>
    <lineage>
        <taxon>Eukaryota</taxon>
        <taxon>Fungi</taxon>
        <taxon>Dikarya</taxon>
        <taxon>Basidiomycota</taxon>
        <taxon>Agaricomycotina</taxon>
        <taxon>Agaricomycetes</taxon>
        <taxon>Agaricomycetidae</taxon>
        <taxon>Agaricales</taxon>
        <taxon>Pluteineae</taxon>
        <taxon>Pluteaceae</taxon>
        <taxon>Pluteus</taxon>
    </lineage>
</organism>
<evidence type="ECO:0000313" key="2">
    <source>
        <dbReference type="Proteomes" id="UP000308600"/>
    </source>
</evidence>
<sequence>MNLILSNTDHLNATYTKEDGTPMYQVTTPFSFTSQTATIKKGIQVSKQGNGFLAQVEFHGFASSILRIQKEEVKTSVFFTTGGVTMRAALGSSRKFVGPDSKECKWILGHETSSLVLNDEARTPVAKFHLKHYGIFHKARPAFLEILPLGMHMVDLILITFVYIENLKARKDYEQASNSVVHAASRGSLS</sequence>
<reference evidence="1 2" key="1">
    <citation type="journal article" date="2019" name="Nat. Ecol. Evol.">
        <title>Megaphylogeny resolves global patterns of mushroom evolution.</title>
        <authorList>
            <person name="Varga T."/>
            <person name="Krizsan K."/>
            <person name="Foldi C."/>
            <person name="Dima B."/>
            <person name="Sanchez-Garcia M."/>
            <person name="Sanchez-Ramirez S."/>
            <person name="Szollosi G.J."/>
            <person name="Szarkandi J.G."/>
            <person name="Papp V."/>
            <person name="Albert L."/>
            <person name="Andreopoulos W."/>
            <person name="Angelini C."/>
            <person name="Antonin V."/>
            <person name="Barry K.W."/>
            <person name="Bougher N.L."/>
            <person name="Buchanan P."/>
            <person name="Buyck B."/>
            <person name="Bense V."/>
            <person name="Catcheside P."/>
            <person name="Chovatia M."/>
            <person name="Cooper J."/>
            <person name="Damon W."/>
            <person name="Desjardin D."/>
            <person name="Finy P."/>
            <person name="Geml J."/>
            <person name="Haridas S."/>
            <person name="Hughes K."/>
            <person name="Justo A."/>
            <person name="Karasinski D."/>
            <person name="Kautmanova I."/>
            <person name="Kiss B."/>
            <person name="Kocsube S."/>
            <person name="Kotiranta H."/>
            <person name="LaButti K.M."/>
            <person name="Lechner B.E."/>
            <person name="Liimatainen K."/>
            <person name="Lipzen A."/>
            <person name="Lukacs Z."/>
            <person name="Mihaltcheva S."/>
            <person name="Morgado L.N."/>
            <person name="Niskanen T."/>
            <person name="Noordeloos M.E."/>
            <person name="Ohm R.A."/>
            <person name="Ortiz-Santana B."/>
            <person name="Ovrebo C."/>
            <person name="Racz N."/>
            <person name="Riley R."/>
            <person name="Savchenko A."/>
            <person name="Shiryaev A."/>
            <person name="Soop K."/>
            <person name="Spirin V."/>
            <person name="Szebenyi C."/>
            <person name="Tomsovsky M."/>
            <person name="Tulloss R.E."/>
            <person name="Uehling J."/>
            <person name="Grigoriev I.V."/>
            <person name="Vagvolgyi C."/>
            <person name="Papp T."/>
            <person name="Martin F.M."/>
            <person name="Miettinen O."/>
            <person name="Hibbett D.S."/>
            <person name="Nagy L.G."/>
        </authorList>
    </citation>
    <scope>NUCLEOTIDE SEQUENCE [LARGE SCALE GENOMIC DNA]</scope>
    <source>
        <strain evidence="1 2">NL-1719</strain>
    </source>
</reference>
<protein>
    <submittedName>
        <fullName evidence="1">Uncharacterized protein</fullName>
    </submittedName>
</protein>
<proteinExistence type="predicted"/>
<keyword evidence="2" id="KW-1185">Reference proteome</keyword>
<name>A0ACD3AFJ0_9AGAR</name>
<dbReference type="EMBL" id="ML208471">
    <property type="protein sequence ID" value="TFK64517.1"/>
    <property type="molecule type" value="Genomic_DNA"/>
</dbReference>
<accession>A0ACD3AFJ0</accession>
<gene>
    <name evidence="1" type="ORF">BDN72DRAFT_901480</name>
</gene>
<evidence type="ECO:0000313" key="1">
    <source>
        <dbReference type="EMBL" id="TFK64517.1"/>
    </source>
</evidence>
<dbReference type="Proteomes" id="UP000308600">
    <property type="component" value="Unassembled WGS sequence"/>
</dbReference>